<keyword evidence="6" id="KW-0963">Cytoplasm</keyword>
<dbReference type="CDD" id="cd00200">
    <property type="entry name" value="WD40"/>
    <property type="match status" value="1"/>
</dbReference>
<dbReference type="InterPro" id="IPR036322">
    <property type="entry name" value="WD40_repeat_dom_sf"/>
</dbReference>
<evidence type="ECO:0000256" key="11">
    <source>
        <dbReference type="ARBA" id="ARBA00022786"/>
    </source>
</evidence>
<evidence type="ECO:0000256" key="7">
    <source>
        <dbReference type="ARBA" id="ARBA00022574"/>
    </source>
</evidence>
<protein>
    <submittedName>
        <fullName evidence="18">DTL protein</fullName>
    </submittedName>
</protein>
<dbReference type="GO" id="GO:0007095">
    <property type="term" value="P:mitotic G2 DNA damage checkpoint signaling"/>
    <property type="evidence" value="ECO:0007669"/>
    <property type="project" value="TreeGrafter"/>
</dbReference>
<feature type="repeat" description="WD" evidence="16">
    <location>
        <begin position="75"/>
        <end position="116"/>
    </location>
</feature>
<evidence type="ECO:0000256" key="8">
    <source>
        <dbReference type="ARBA" id="ARBA00022705"/>
    </source>
</evidence>
<dbReference type="GO" id="GO:0048511">
    <property type="term" value="P:rhythmic process"/>
    <property type="evidence" value="ECO:0007669"/>
    <property type="project" value="UniProtKB-KW"/>
</dbReference>
<dbReference type="PANTHER" id="PTHR22852">
    <property type="entry name" value="LETHAL 2 DENTICLELESS PROTEIN RETINOIC ACID-REGULATED NUCLEAR MATRIX-ASSOCIATED PROTEIN"/>
    <property type="match status" value="1"/>
</dbReference>
<feature type="non-terminal residue" evidence="18">
    <location>
        <position position="1"/>
    </location>
</feature>
<dbReference type="InterPro" id="IPR001680">
    <property type="entry name" value="WD40_rpt"/>
</dbReference>
<evidence type="ECO:0000256" key="14">
    <source>
        <dbReference type="ARBA" id="ARBA00023242"/>
    </source>
</evidence>
<sequence length="713" mass="77537">SSPLPLQHLLDSYQCSQEDDHLSYGETGMPVPPFGCTFSAAPNLEHILAVANEEGFVRLYDTEAQTTSKLIFKEWQAHSNAVFDLAWVPGEHRIVTASGDQTAKVWDVRAGELLGICKGHQCSLKSVAFSRFEKAVFCTGGRDGNIMVWDTRCNKKDGFYRQVNQISGAHNVVDKQTPSKPKKKRQNLRGLAPLVDFQQSVTVVLLQDEHTLISAGAVDGVIKVWDLRKNYAAYRQDPVPFKSFCYPGTSTRKLGYSSLVLDSTGANLFANCTDDSIYMFNMTSLRTIPVAVFSGHQNSTFYIKSSTSPDDRFLVSGSSDCNAYIWKVSEPSLPPRILLGHSQEVTSIAWCPSDFTKIATCSDDNTVRIWRLRRCPEEEKSAFSKINLVGWVTQKKPEEQRGAGPPASPQSTPAKAFTVGSPCISSPRPAACAPIYSGDLPLSTNTPTGTLKTQTAAACTPAKWSEASPCASPKLIPSSKMSIKHWVTRTLCSSPPQVGKKAPSPRKALAEVTQGLLEAACPPKAPHSQFEKRAKRRLDCSKEEDAGQKCLQACSCVTELDHAAKKSKLNLCHLAADQKACDEGSLSLPDLGNDRKGSSRSPKEPSFSGSRINPSGSQTPPHLFRSPCGKDTEVVDKENSSPERKNWLSALGEKLRTGRAGSQNTSNSPLSSCSPGAKRQEAVAAATSPKTAATTSASMRKICTYFHRKPQND</sequence>
<dbReference type="InterPro" id="IPR019775">
    <property type="entry name" value="WD40_repeat_CS"/>
</dbReference>
<evidence type="ECO:0000256" key="16">
    <source>
        <dbReference type="PROSITE-ProRule" id="PRU00221"/>
    </source>
</evidence>
<dbReference type="Proteomes" id="UP000556761">
    <property type="component" value="Unassembled WGS sequence"/>
</dbReference>
<evidence type="ECO:0000256" key="12">
    <source>
        <dbReference type="ARBA" id="ARBA00023108"/>
    </source>
</evidence>
<evidence type="ECO:0000256" key="3">
    <source>
        <dbReference type="ARBA" id="ARBA00004300"/>
    </source>
</evidence>
<feature type="compositionally biased region" description="Basic and acidic residues" evidence="17">
    <location>
        <begin position="592"/>
        <end position="603"/>
    </location>
</feature>
<keyword evidence="10" id="KW-0227">DNA damage</keyword>
<evidence type="ECO:0000256" key="9">
    <source>
        <dbReference type="ARBA" id="ARBA00022737"/>
    </source>
</evidence>
<dbReference type="GO" id="GO:0043161">
    <property type="term" value="P:proteasome-mediated ubiquitin-dependent protein catabolic process"/>
    <property type="evidence" value="ECO:0007669"/>
    <property type="project" value="TreeGrafter"/>
</dbReference>
<feature type="repeat" description="WD" evidence="16">
    <location>
        <begin position="117"/>
        <end position="152"/>
    </location>
</feature>
<dbReference type="PRINTS" id="PR00320">
    <property type="entry name" value="GPROTEINBRPT"/>
</dbReference>
<feature type="compositionally biased region" description="Polar residues" evidence="17">
    <location>
        <begin position="607"/>
        <end position="620"/>
    </location>
</feature>
<dbReference type="FunFam" id="2.130.10.10:FF:000171">
    <property type="entry name" value="denticleless protein homolog isoform X1"/>
    <property type="match status" value="1"/>
</dbReference>
<dbReference type="OrthoDB" id="2096344at2759"/>
<comment type="subcellular location">
    <subcellularLocation>
        <location evidence="2">Chromosome</location>
    </subcellularLocation>
    <subcellularLocation>
        <location evidence="3">Cytoplasm</location>
        <location evidence="3">Cytoskeleton</location>
        <location evidence="3">Microtubule organizing center</location>
        <location evidence="3">Centrosome</location>
    </subcellularLocation>
    <subcellularLocation>
        <location evidence="1">Nucleus</location>
    </subcellularLocation>
</comment>
<dbReference type="GO" id="GO:0005634">
    <property type="term" value="C:nucleus"/>
    <property type="evidence" value="ECO:0007669"/>
    <property type="project" value="UniProtKB-SubCell"/>
</dbReference>
<dbReference type="PROSITE" id="PS50082">
    <property type="entry name" value="WD_REPEATS_2"/>
    <property type="match status" value="4"/>
</dbReference>
<feature type="region of interest" description="Disordered" evidence="17">
    <location>
        <begin position="583"/>
        <end position="645"/>
    </location>
</feature>
<dbReference type="InterPro" id="IPR015943">
    <property type="entry name" value="WD40/YVTN_repeat-like_dom_sf"/>
</dbReference>
<dbReference type="AlphaFoldDB" id="A0A7L3JHB0"/>
<dbReference type="InterPro" id="IPR051865">
    <property type="entry name" value="WD-repeat_CDT2_adapter"/>
</dbReference>
<evidence type="ECO:0000256" key="10">
    <source>
        <dbReference type="ARBA" id="ARBA00022763"/>
    </source>
</evidence>
<name>A0A7L3JHB0_THACH</name>
<evidence type="ECO:0000256" key="1">
    <source>
        <dbReference type="ARBA" id="ARBA00004123"/>
    </source>
</evidence>
<keyword evidence="13" id="KW-0206">Cytoskeleton</keyword>
<gene>
    <name evidence="18" type="primary">Dtl</name>
    <name evidence="18" type="ORF">THACHL_R07247</name>
</gene>
<dbReference type="EMBL" id="VZTW01040872">
    <property type="protein sequence ID" value="NXU29167.1"/>
    <property type="molecule type" value="Genomic_DNA"/>
</dbReference>
<evidence type="ECO:0000256" key="4">
    <source>
        <dbReference type="ARBA" id="ARBA00004906"/>
    </source>
</evidence>
<dbReference type="PROSITE" id="PS50294">
    <property type="entry name" value="WD_REPEATS_REGION"/>
    <property type="match status" value="2"/>
</dbReference>
<feature type="non-terminal residue" evidence="18">
    <location>
        <position position="713"/>
    </location>
</feature>
<feature type="repeat" description="WD" evidence="16">
    <location>
        <begin position="338"/>
        <end position="373"/>
    </location>
</feature>
<proteinExistence type="inferred from homology"/>
<dbReference type="SMART" id="SM00320">
    <property type="entry name" value="WD40"/>
    <property type="match status" value="5"/>
</dbReference>
<feature type="region of interest" description="Disordered" evidence="17">
    <location>
        <begin position="397"/>
        <end position="419"/>
    </location>
</feature>
<keyword evidence="11" id="KW-0833">Ubl conjugation pathway</keyword>
<keyword evidence="19" id="KW-1185">Reference proteome</keyword>
<keyword evidence="14" id="KW-0539">Nucleus</keyword>
<comment type="pathway">
    <text evidence="4">Protein modification; protein ubiquitination.</text>
</comment>
<comment type="caution">
    <text evidence="18">The sequence shown here is derived from an EMBL/GenBank/DDBJ whole genome shotgun (WGS) entry which is preliminary data.</text>
</comment>
<dbReference type="GO" id="GO:0005813">
    <property type="term" value="C:centrosome"/>
    <property type="evidence" value="ECO:0007669"/>
    <property type="project" value="UniProtKB-SubCell"/>
</dbReference>
<keyword evidence="12" id="KW-0090">Biological rhythms</keyword>
<dbReference type="Gene3D" id="2.130.10.10">
    <property type="entry name" value="YVTN repeat-like/Quinoprotein amine dehydrogenase"/>
    <property type="match status" value="2"/>
</dbReference>
<dbReference type="GO" id="GO:0030674">
    <property type="term" value="F:protein-macromolecule adaptor activity"/>
    <property type="evidence" value="ECO:0007669"/>
    <property type="project" value="TreeGrafter"/>
</dbReference>
<evidence type="ECO:0000256" key="15">
    <source>
        <dbReference type="ARBA" id="ARBA00038344"/>
    </source>
</evidence>
<accession>A0A7L3JHB0</accession>
<evidence type="ECO:0000256" key="6">
    <source>
        <dbReference type="ARBA" id="ARBA00022490"/>
    </source>
</evidence>
<feature type="region of interest" description="Disordered" evidence="17">
    <location>
        <begin position="657"/>
        <end position="699"/>
    </location>
</feature>
<dbReference type="InterPro" id="IPR020472">
    <property type="entry name" value="WD40_PAC1"/>
</dbReference>
<evidence type="ECO:0000313" key="18">
    <source>
        <dbReference type="EMBL" id="NXU29167.1"/>
    </source>
</evidence>
<evidence type="ECO:0000256" key="17">
    <source>
        <dbReference type="SAM" id="MobiDB-lite"/>
    </source>
</evidence>
<dbReference type="PANTHER" id="PTHR22852:SF0">
    <property type="entry name" value="DENTICLELESS PROTEIN HOMOLOG"/>
    <property type="match status" value="1"/>
</dbReference>
<organism evidence="18 19">
    <name type="scientific">Thalassarche chlororhynchos</name>
    <name type="common">Atlantic yellow-nosed albatross</name>
    <name type="synonym">Diomedea chlororhynchos</name>
    <dbReference type="NCBI Taxonomy" id="54017"/>
    <lineage>
        <taxon>Eukaryota</taxon>
        <taxon>Metazoa</taxon>
        <taxon>Chordata</taxon>
        <taxon>Craniata</taxon>
        <taxon>Vertebrata</taxon>
        <taxon>Euteleostomi</taxon>
        <taxon>Archelosauria</taxon>
        <taxon>Archosauria</taxon>
        <taxon>Dinosauria</taxon>
        <taxon>Saurischia</taxon>
        <taxon>Theropoda</taxon>
        <taxon>Coelurosauria</taxon>
        <taxon>Aves</taxon>
        <taxon>Neognathae</taxon>
        <taxon>Neoaves</taxon>
        <taxon>Aequornithes</taxon>
        <taxon>Procellariiformes</taxon>
        <taxon>Diomedeidae</taxon>
        <taxon>Thalassarche</taxon>
    </lineage>
</organism>
<feature type="compositionally biased region" description="Low complexity" evidence="17">
    <location>
        <begin position="682"/>
        <end position="698"/>
    </location>
</feature>
<dbReference type="SUPFAM" id="SSF50978">
    <property type="entry name" value="WD40 repeat-like"/>
    <property type="match status" value="1"/>
</dbReference>
<evidence type="ECO:0000313" key="19">
    <source>
        <dbReference type="Proteomes" id="UP000556761"/>
    </source>
</evidence>
<dbReference type="GO" id="GO:0005694">
    <property type="term" value="C:chromosome"/>
    <property type="evidence" value="ECO:0007669"/>
    <property type="project" value="UniProtKB-SubCell"/>
</dbReference>
<reference evidence="18 19" key="1">
    <citation type="submission" date="2019-09" db="EMBL/GenBank/DDBJ databases">
        <title>Bird 10,000 Genomes (B10K) Project - Family phase.</title>
        <authorList>
            <person name="Zhang G."/>
        </authorList>
    </citation>
    <scope>NUCLEOTIDE SEQUENCE [LARGE SCALE GENOMIC DNA]</scope>
    <source>
        <strain evidence="18">B10K-DU-029-24</strain>
        <tissue evidence="18">Muscle</tissue>
    </source>
</reference>
<keyword evidence="9" id="KW-0677">Repeat</keyword>
<keyword evidence="7 16" id="KW-0853">WD repeat</keyword>
<dbReference type="GO" id="GO:0051247">
    <property type="term" value="P:positive regulation of protein metabolic process"/>
    <property type="evidence" value="ECO:0007669"/>
    <property type="project" value="UniProtKB-ARBA"/>
</dbReference>
<dbReference type="Pfam" id="PF00400">
    <property type="entry name" value="WD40"/>
    <property type="match status" value="4"/>
</dbReference>
<evidence type="ECO:0000256" key="5">
    <source>
        <dbReference type="ARBA" id="ARBA00022454"/>
    </source>
</evidence>
<keyword evidence="5" id="KW-0158">Chromosome</keyword>
<feature type="repeat" description="WD" evidence="16">
    <location>
        <begin position="194"/>
        <end position="235"/>
    </location>
</feature>
<comment type="similarity">
    <text evidence="15">Belongs to the WD repeat cdt2 family.</text>
</comment>
<dbReference type="FunFam" id="2.130.10.10:FF:000447">
    <property type="entry name" value="Denticleless protein homolog B"/>
    <property type="match status" value="1"/>
</dbReference>
<evidence type="ECO:0000256" key="2">
    <source>
        <dbReference type="ARBA" id="ARBA00004286"/>
    </source>
</evidence>
<dbReference type="PROSITE" id="PS00678">
    <property type="entry name" value="WD_REPEATS_1"/>
    <property type="match status" value="2"/>
</dbReference>
<keyword evidence="8" id="KW-0235">DNA replication</keyword>
<evidence type="ECO:0000256" key="13">
    <source>
        <dbReference type="ARBA" id="ARBA00023212"/>
    </source>
</evidence>
<feature type="compositionally biased region" description="Polar residues" evidence="17">
    <location>
        <begin position="660"/>
        <end position="674"/>
    </location>
</feature>
<dbReference type="GO" id="GO:0006260">
    <property type="term" value="P:DNA replication"/>
    <property type="evidence" value="ECO:0007669"/>
    <property type="project" value="UniProtKB-KW"/>
</dbReference>
<feature type="compositionally biased region" description="Basic and acidic residues" evidence="17">
    <location>
        <begin position="628"/>
        <end position="645"/>
    </location>
</feature>
<dbReference type="GO" id="GO:0009896">
    <property type="term" value="P:positive regulation of catabolic process"/>
    <property type="evidence" value="ECO:0007669"/>
    <property type="project" value="UniProtKB-ARBA"/>
</dbReference>